<protein>
    <submittedName>
        <fullName evidence="2">LuxR family transcriptional regulator</fullName>
    </submittedName>
</protein>
<dbReference type="Pfam" id="PF00196">
    <property type="entry name" value="GerE"/>
    <property type="match status" value="1"/>
</dbReference>
<dbReference type="InterPro" id="IPR000792">
    <property type="entry name" value="Tscrpt_reg_LuxR_C"/>
</dbReference>
<proteinExistence type="predicted"/>
<feature type="domain" description="HTH luxR-type" evidence="1">
    <location>
        <begin position="11"/>
        <end position="76"/>
    </location>
</feature>
<dbReference type="SMART" id="SM00421">
    <property type="entry name" value="HTH_LUXR"/>
    <property type="match status" value="1"/>
</dbReference>
<dbReference type="InterPro" id="IPR016032">
    <property type="entry name" value="Sig_transdc_resp-reg_C-effctor"/>
</dbReference>
<dbReference type="Proteomes" id="UP000308530">
    <property type="component" value="Chromosome"/>
</dbReference>
<evidence type="ECO:0000259" key="1">
    <source>
        <dbReference type="PROSITE" id="PS50043"/>
    </source>
</evidence>
<evidence type="ECO:0000313" key="2">
    <source>
        <dbReference type="EMBL" id="QLF68995.1"/>
    </source>
</evidence>
<dbReference type="EMBL" id="CP058350">
    <property type="protein sequence ID" value="QLF68995.1"/>
    <property type="molecule type" value="Genomic_DNA"/>
</dbReference>
<gene>
    <name evidence="2" type="ORF">FE840_005250</name>
</gene>
<dbReference type="SUPFAM" id="SSF46894">
    <property type="entry name" value="C-terminal effector domain of the bipartite response regulators"/>
    <property type="match status" value="1"/>
</dbReference>
<sequence length="87" mass="9356">MTLKPKLVSSPSAPIRGLSRLQKEALTLVAEGKRNKQICVELGVSAEDLKETLASSLENLGAHNLMHAVSLAILLGHIKPMLEDKSD</sequence>
<accession>A0ABX6QLN1</accession>
<evidence type="ECO:0000313" key="3">
    <source>
        <dbReference type="Proteomes" id="UP000308530"/>
    </source>
</evidence>
<dbReference type="Gene3D" id="1.10.10.10">
    <property type="entry name" value="Winged helix-like DNA-binding domain superfamily/Winged helix DNA-binding domain"/>
    <property type="match status" value="1"/>
</dbReference>
<name>A0ABX6QLN1_9HYPH</name>
<keyword evidence="3" id="KW-1185">Reference proteome</keyword>
<dbReference type="PROSITE" id="PS50043">
    <property type="entry name" value="HTH_LUXR_2"/>
    <property type="match status" value="1"/>
</dbReference>
<organism evidence="2 3">
    <name type="scientific">Peteryoungia desertarenae</name>
    <dbReference type="NCBI Taxonomy" id="1813451"/>
    <lineage>
        <taxon>Bacteria</taxon>
        <taxon>Pseudomonadati</taxon>
        <taxon>Pseudomonadota</taxon>
        <taxon>Alphaproteobacteria</taxon>
        <taxon>Hyphomicrobiales</taxon>
        <taxon>Rhizobiaceae</taxon>
        <taxon>Peteryoungia</taxon>
    </lineage>
</organism>
<dbReference type="RefSeq" id="WP_138285868.1">
    <property type="nucleotide sequence ID" value="NZ_CP058350.1"/>
</dbReference>
<dbReference type="InterPro" id="IPR036388">
    <property type="entry name" value="WH-like_DNA-bd_sf"/>
</dbReference>
<reference evidence="2 3" key="1">
    <citation type="submission" date="2020-06" db="EMBL/GenBank/DDBJ databases">
        <title>Genome sequence of Rhizobium sp strain ADMK78.</title>
        <authorList>
            <person name="Rahi P."/>
        </authorList>
    </citation>
    <scope>NUCLEOTIDE SEQUENCE [LARGE SCALE GENOMIC DNA]</scope>
    <source>
        <strain evidence="2 3">ADMK78</strain>
    </source>
</reference>